<evidence type="ECO:0008006" key="5">
    <source>
        <dbReference type="Google" id="ProtNLM"/>
    </source>
</evidence>
<dbReference type="Pfam" id="PF16080">
    <property type="entry name" value="Phage_holin_2_3"/>
    <property type="match status" value="1"/>
</dbReference>
<evidence type="ECO:0000313" key="3">
    <source>
        <dbReference type="EMBL" id="THF61404.1"/>
    </source>
</evidence>
<organism evidence="3 4">
    <name type="scientific">Pseudothauera nasutitermitis</name>
    <dbReference type="NCBI Taxonomy" id="2565930"/>
    <lineage>
        <taxon>Bacteria</taxon>
        <taxon>Pseudomonadati</taxon>
        <taxon>Pseudomonadota</taxon>
        <taxon>Betaproteobacteria</taxon>
        <taxon>Rhodocyclales</taxon>
        <taxon>Zoogloeaceae</taxon>
        <taxon>Pseudothauera</taxon>
    </lineage>
</organism>
<keyword evidence="2" id="KW-0472">Membrane</keyword>
<feature type="transmembrane region" description="Helical" evidence="2">
    <location>
        <begin position="96"/>
        <end position="114"/>
    </location>
</feature>
<protein>
    <recommendedName>
        <fullName evidence="5">Holin</fullName>
    </recommendedName>
</protein>
<proteinExistence type="predicted"/>
<dbReference type="EMBL" id="SSOC01000009">
    <property type="protein sequence ID" value="THF61404.1"/>
    <property type="molecule type" value="Genomic_DNA"/>
</dbReference>
<feature type="region of interest" description="Disordered" evidence="1">
    <location>
        <begin position="1"/>
        <end position="66"/>
    </location>
</feature>
<dbReference type="AlphaFoldDB" id="A0A4S4ASC2"/>
<sequence length="152" mass="16560">MGAARLALHPPDARRAGQEDGGGGRLPQPCRRGGRQWRRRGAGGCRARRGCRPRAPAPDQIQQRSEGIVTDKGYSATSYLGAATAFFAGLTTEQRIALAGLLLGLGTFLINLWRQYRSDARERRQDALDAQIKMLKIRQLGGAVDCRVCGDE</sequence>
<accession>A0A4S4ASC2</accession>
<keyword evidence="2" id="KW-0812">Transmembrane</keyword>
<comment type="caution">
    <text evidence="3">The sequence shown here is derived from an EMBL/GenBank/DDBJ whole genome shotgun (WGS) entry which is preliminary data.</text>
</comment>
<evidence type="ECO:0000256" key="1">
    <source>
        <dbReference type="SAM" id="MobiDB-lite"/>
    </source>
</evidence>
<dbReference type="Proteomes" id="UP000308430">
    <property type="component" value="Unassembled WGS sequence"/>
</dbReference>
<feature type="compositionally biased region" description="Basic residues" evidence="1">
    <location>
        <begin position="32"/>
        <end position="52"/>
    </location>
</feature>
<evidence type="ECO:0000313" key="4">
    <source>
        <dbReference type="Proteomes" id="UP000308430"/>
    </source>
</evidence>
<name>A0A4S4ASC2_9RHOO</name>
<keyword evidence="2" id="KW-1133">Transmembrane helix</keyword>
<evidence type="ECO:0000256" key="2">
    <source>
        <dbReference type="SAM" id="Phobius"/>
    </source>
</evidence>
<keyword evidence="4" id="KW-1185">Reference proteome</keyword>
<dbReference type="InterPro" id="IPR032118">
    <property type="entry name" value="Phage_holin_HP1"/>
</dbReference>
<gene>
    <name evidence="3" type="ORF">E6C76_20185</name>
</gene>
<reference evidence="3 4" key="1">
    <citation type="submission" date="2019-04" db="EMBL/GenBank/DDBJ databases">
        <title>Azoarcus nasutitermitis sp. nov. isolated from termite nest.</title>
        <authorList>
            <person name="Lin S.-Y."/>
            <person name="Hameed A."/>
            <person name="Hsu Y.-H."/>
            <person name="Young C.-C."/>
        </authorList>
    </citation>
    <scope>NUCLEOTIDE SEQUENCE [LARGE SCALE GENOMIC DNA]</scope>
    <source>
        <strain evidence="3 4">CC-YHH838</strain>
    </source>
</reference>